<dbReference type="EMBL" id="WBMS02000032">
    <property type="protein sequence ID" value="MWA04960.1"/>
    <property type="molecule type" value="Genomic_DNA"/>
</dbReference>
<name>A0A6I4MJ82_9ACTN</name>
<dbReference type="GO" id="GO:0004791">
    <property type="term" value="F:thioredoxin-disulfide reductase (NADPH) activity"/>
    <property type="evidence" value="ECO:0007669"/>
    <property type="project" value="UniProtKB-EC"/>
</dbReference>
<gene>
    <name evidence="6" type="ORF">F8568_032265</name>
</gene>
<dbReference type="InterPro" id="IPR050097">
    <property type="entry name" value="Ferredoxin-NADP_redctase_2"/>
</dbReference>
<dbReference type="SUPFAM" id="SSF53335">
    <property type="entry name" value="S-adenosyl-L-methionine-dependent methyltransferases"/>
    <property type="match status" value="1"/>
</dbReference>
<dbReference type="InterPro" id="IPR041698">
    <property type="entry name" value="Methyltransf_25"/>
</dbReference>
<dbReference type="AlphaFoldDB" id="A0A6I4MJ82"/>
<organism evidence="6 7">
    <name type="scientific">Actinomadura physcomitrii</name>
    <dbReference type="NCBI Taxonomy" id="2650748"/>
    <lineage>
        <taxon>Bacteria</taxon>
        <taxon>Bacillati</taxon>
        <taxon>Actinomycetota</taxon>
        <taxon>Actinomycetes</taxon>
        <taxon>Streptosporangiales</taxon>
        <taxon>Thermomonosporaceae</taxon>
        <taxon>Actinomadura</taxon>
    </lineage>
</organism>
<dbReference type="Gene3D" id="3.50.50.60">
    <property type="entry name" value="FAD/NAD(P)-binding domain"/>
    <property type="match status" value="2"/>
</dbReference>
<feature type="domain" description="Methyltransferase" evidence="5">
    <location>
        <begin position="352"/>
        <end position="443"/>
    </location>
</feature>
<feature type="domain" description="FAD/NAD(P)-binding" evidence="4">
    <location>
        <begin position="8"/>
        <end position="289"/>
    </location>
</feature>
<dbReference type="PRINTS" id="PR00368">
    <property type="entry name" value="FADPNR"/>
</dbReference>
<comment type="catalytic activity">
    <reaction evidence="3">
        <text>[thioredoxin]-dithiol + NADP(+) = [thioredoxin]-disulfide + NADPH + H(+)</text>
        <dbReference type="Rhea" id="RHEA:20345"/>
        <dbReference type="Rhea" id="RHEA-COMP:10698"/>
        <dbReference type="Rhea" id="RHEA-COMP:10700"/>
        <dbReference type="ChEBI" id="CHEBI:15378"/>
        <dbReference type="ChEBI" id="CHEBI:29950"/>
        <dbReference type="ChEBI" id="CHEBI:50058"/>
        <dbReference type="ChEBI" id="CHEBI:57783"/>
        <dbReference type="ChEBI" id="CHEBI:58349"/>
        <dbReference type="EC" id="1.8.1.9"/>
    </reaction>
</comment>
<dbReference type="PRINTS" id="PR00469">
    <property type="entry name" value="PNDRDTASEII"/>
</dbReference>
<sequence>MVPMTQNFDVAVLGGGPAGLSGAVSLCRSRRSVVVVDAGSPRNAPSGAVHGFLSRDGISPFELAEIGQAEVKRYGGLVLPGTAVAASRTDRGFEVTLDDGQTIAARRLLVTTGLSDMLPDVPGLAERWGRDVVHCPHCHGWELRDRSVGVLATHTEWAMRQALMFQQLAPEVTFFQHTAPDLTEQQVTRLGAWGIRVVTGRVEALEAADDRITGLRLDGGTVVPCSAVTVAPRLVAGSAVLADLGLEPTAHPMGVGESIAADPSGKTEVPGVWVAGNVTDVMAQAMSSAAGGAAAGAAINGDLIAEDTELTLRVLSPDYWEERYASGERVWSGDPNPRLVEAATGLQPGTALDVGSGEGADSLWLAARGWDVTGVDVSQAALDRAARHAAESGVDVTWHQADVTTWEPEPARFDLVSVQYLQLPRPARDTLIRRLAAAVRPGGTLLVVGHHPADLEVPTLRRPRLPHLMFTAEDIAAVLDAADWDVAASAPERPATGPGGDRITLTDAVLRAVRRGTEGERKRS</sequence>
<dbReference type="InterPro" id="IPR029063">
    <property type="entry name" value="SAM-dependent_MTases_sf"/>
</dbReference>
<keyword evidence="6" id="KW-0489">Methyltransferase</keyword>
<keyword evidence="2" id="KW-0560">Oxidoreductase</keyword>
<evidence type="ECO:0000256" key="3">
    <source>
        <dbReference type="ARBA" id="ARBA00048132"/>
    </source>
</evidence>
<accession>A0A6I4MJ82</accession>
<keyword evidence="7" id="KW-1185">Reference proteome</keyword>
<proteinExistence type="predicted"/>
<dbReference type="Gene3D" id="3.40.50.150">
    <property type="entry name" value="Vaccinia Virus protein VP39"/>
    <property type="match status" value="1"/>
</dbReference>
<dbReference type="Pfam" id="PF07992">
    <property type="entry name" value="Pyr_redox_2"/>
    <property type="match status" value="1"/>
</dbReference>
<evidence type="ECO:0000256" key="2">
    <source>
        <dbReference type="ARBA" id="ARBA00023002"/>
    </source>
</evidence>
<dbReference type="Pfam" id="PF13649">
    <property type="entry name" value="Methyltransf_25"/>
    <property type="match status" value="1"/>
</dbReference>
<comment type="caution">
    <text evidence="6">The sequence shown here is derived from an EMBL/GenBank/DDBJ whole genome shotgun (WGS) entry which is preliminary data.</text>
</comment>
<reference evidence="6" key="1">
    <citation type="submission" date="2019-12" db="EMBL/GenBank/DDBJ databases">
        <title>Actinomadura physcomitrii sp. nov., a novel actinomycete isolated from moss [Physcomitrium sphaericum (Ludw) Fuernr].</title>
        <authorList>
            <person name="Zhuang X."/>
        </authorList>
    </citation>
    <scope>NUCLEOTIDE SEQUENCE [LARGE SCALE GENOMIC DNA]</scope>
    <source>
        <strain evidence="6">LD22</strain>
    </source>
</reference>
<evidence type="ECO:0000256" key="1">
    <source>
        <dbReference type="ARBA" id="ARBA00022630"/>
    </source>
</evidence>
<protein>
    <submittedName>
        <fullName evidence="6">Methyltransferase domain-containing protein</fullName>
    </submittedName>
</protein>
<dbReference type="SUPFAM" id="SSF51905">
    <property type="entry name" value="FAD/NAD(P)-binding domain"/>
    <property type="match status" value="1"/>
</dbReference>
<dbReference type="Proteomes" id="UP000462055">
    <property type="component" value="Unassembled WGS sequence"/>
</dbReference>
<evidence type="ECO:0000313" key="7">
    <source>
        <dbReference type="Proteomes" id="UP000462055"/>
    </source>
</evidence>
<evidence type="ECO:0000259" key="5">
    <source>
        <dbReference type="Pfam" id="PF13649"/>
    </source>
</evidence>
<dbReference type="InterPro" id="IPR023753">
    <property type="entry name" value="FAD/NAD-binding_dom"/>
</dbReference>
<dbReference type="PANTHER" id="PTHR48105">
    <property type="entry name" value="THIOREDOXIN REDUCTASE 1-RELATED-RELATED"/>
    <property type="match status" value="1"/>
</dbReference>
<evidence type="ECO:0000259" key="4">
    <source>
        <dbReference type="Pfam" id="PF07992"/>
    </source>
</evidence>
<keyword evidence="6" id="KW-0808">Transferase</keyword>
<keyword evidence="1" id="KW-0285">Flavoprotein</keyword>
<dbReference type="InterPro" id="IPR036188">
    <property type="entry name" value="FAD/NAD-bd_sf"/>
</dbReference>
<dbReference type="CDD" id="cd02440">
    <property type="entry name" value="AdoMet_MTases"/>
    <property type="match status" value="1"/>
</dbReference>
<dbReference type="GO" id="GO:0032259">
    <property type="term" value="P:methylation"/>
    <property type="evidence" value="ECO:0007669"/>
    <property type="project" value="UniProtKB-KW"/>
</dbReference>
<evidence type="ECO:0000313" key="6">
    <source>
        <dbReference type="EMBL" id="MWA04960.1"/>
    </source>
</evidence>
<dbReference type="GO" id="GO:0008168">
    <property type="term" value="F:methyltransferase activity"/>
    <property type="evidence" value="ECO:0007669"/>
    <property type="project" value="UniProtKB-KW"/>
</dbReference>